<comment type="similarity">
    <text evidence="1">Belongs to the TFIIB family.</text>
</comment>
<dbReference type="CDD" id="cd20551">
    <property type="entry name" value="CYCLIN_TFIIB_rpt1"/>
    <property type="match status" value="1"/>
</dbReference>
<dbReference type="Gene3D" id="1.10.472.10">
    <property type="entry name" value="Cyclin-like"/>
    <property type="match status" value="1"/>
</dbReference>
<dbReference type="InterPro" id="IPR013137">
    <property type="entry name" value="Znf_TFIIB"/>
</dbReference>
<feature type="region of interest" description="Disordered" evidence="10">
    <location>
        <begin position="115"/>
        <end position="134"/>
    </location>
</feature>
<evidence type="ECO:0000256" key="10">
    <source>
        <dbReference type="SAM" id="MobiDB-lite"/>
    </source>
</evidence>
<keyword evidence="5" id="KW-0804">Transcription</keyword>
<evidence type="ECO:0000313" key="13">
    <source>
        <dbReference type="EMBL" id="RMY82427.1"/>
    </source>
</evidence>
<feature type="domain" description="GATA-type" evidence="11">
    <location>
        <begin position="75"/>
        <end position="101"/>
    </location>
</feature>
<dbReference type="SMART" id="SM00385">
    <property type="entry name" value="CYCLIN"/>
    <property type="match status" value="2"/>
</dbReference>
<evidence type="ECO:0000256" key="5">
    <source>
        <dbReference type="ARBA" id="ARBA00023163"/>
    </source>
</evidence>
<dbReference type="GO" id="GO:0005634">
    <property type="term" value="C:nucleus"/>
    <property type="evidence" value="ECO:0007669"/>
    <property type="project" value="TreeGrafter"/>
</dbReference>
<keyword evidence="9" id="KW-0862">Zinc</keyword>
<sequence>MSLACDSLRSVQSRSLLAAPKLRFAGEADAVAPAHVISASALVTVLSPGQVLPDPEPRTMEKEEWQENLNVKLICKDCQEDPPNLFDDHASGDIMCDSCGLVLSQRNIDMSSEWRTFSNDDQGGDDPSRVGDGPNALLNGAQLNTGIAFGDGGMRNKELHRAQNKANLDKGNKQLLQAYKQIGAFCDSWQLSPAATETAKHLYKDAEESRLFKGKSQEALIAGCLFLACRRNNVPRSFREVMDLTSVTKKEIGRTFKLLESFLMNKDKEAKRQGGAVAMTGGVVAFDEEYKGSGNADPSELCNRYCSMLNMDQRTSNVAIALAKRMTSTGALAGRSPLSSAAACIYMAGHLMGQPKSPRDIQNVAHVSDSTIRHAYKLLFNEKDKLLTEEILSRGVDPERLPKP</sequence>
<evidence type="ECO:0000256" key="6">
    <source>
        <dbReference type="ARBA" id="ARBA00031706"/>
    </source>
</evidence>
<gene>
    <name evidence="13" type="ORF">D0861_07893</name>
</gene>
<proteinExistence type="inferred from homology"/>
<dbReference type="VEuPathDB" id="FungiDB:BTJ68_03268"/>
<evidence type="ECO:0000256" key="2">
    <source>
        <dbReference type="ARBA" id="ARBA00013932"/>
    </source>
</evidence>
<dbReference type="Proteomes" id="UP000268823">
    <property type="component" value="Unassembled WGS sequence"/>
</dbReference>
<evidence type="ECO:0000313" key="14">
    <source>
        <dbReference type="Proteomes" id="UP000268823"/>
    </source>
</evidence>
<dbReference type="PANTHER" id="PTHR11618:SF13">
    <property type="entry name" value="TRANSCRIPTION INITIATION FACTOR IIB"/>
    <property type="match status" value="1"/>
</dbReference>
<dbReference type="GO" id="GO:0051123">
    <property type="term" value="P:RNA polymerase II preinitiation complex assembly"/>
    <property type="evidence" value="ECO:0007669"/>
    <property type="project" value="UniProtKB-ARBA"/>
</dbReference>
<keyword evidence="9" id="KW-0479">Metal-binding</keyword>
<evidence type="ECO:0000256" key="3">
    <source>
        <dbReference type="ARBA" id="ARBA00022737"/>
    </source>
</evidence>
<evidence type="ECO:0000256" key="9">
    <source>
        <dbReference type="PROSITE-ProRule" id="PRU00469"/>
    </source>
</evidence>
<accession>A0A3M7F164</accession>
<dbReference type="AlphaFoldDB" id="A0A3M7F164"/>
<comment type="function">
    <text evidence="7">General factor that plays a major role in the activation of eukaryotic genes transcribed by RNA polymerase II.</text>
</comment>
<name>A0A3M7F164_HORWE</name>
<dbReference type="PANTHER" id="PTHR11618">
    <property type="entry name" value="TRANSCRIPTION INITIATION FACTOR IIB-RELATED"/>
    <property type="match status" value="1"/>
</dbReference>
<dbReference type="InterPro" id="IPR013763">
    <property type="entry name" value="Cyclin-like_dom"/>
</dbReference>
<dbReference type="GO" id="GO:0008270">
    <property type="term" value="F:zinc ion binding"/>
    <property type="evidence" value="ECO:0007669"/>
    <property type="project" value="UniProtKB-KW"/>
</dbReference>
<dbReference type="InterPro" id="IPR000679">
    <property type="entry name" value="Znf_GATA"/>
</dbReference>
<dbReference type="EMBL" id="QWIR01000215">
    <property type="protein sequence ID" value="RMY82427.1"/>
    <property type="molecule type" value="Genomic_DNA"/>
</dbReference>
<dbReference type="GO" id="GO:0043565">
    <property type="term" value="F:sequence-specific DNA binding"/>
    <property type="evidence" value="ECO:0007669"/>
    <property type="project" value="InterPro"/>
</dbReference>
<dbReference type="PROSITE" id="PS00782">
    <property type="entry name" value="TFIIB"/>
    <property type="match status" value="1"/>
</dbReference>
<dbReference type="InterPro" id="IPR036915">
    <property type="entry name" value="Cyclin-like_sf"/>
</dbReference>
<evidence type="ECO:0000256" key="8">
    <source>
        <dbReference type="ARBA" id="ARBA00066213"/>
    </source>
</evidence>
<evidence type="ECO:0000259" key="11">
    <source>
        <dbReference type="PROSITE" id="PS50114"/>
    </source>
</evidence>
<comment type="caution">
    <text evidence="13">The sequence shown here is derived from an EMBL/GenBank/DDBJ whole genome shotgun (WGS) entry which is preliminary data.</text>
</comment>
<dbReference type="Gene3D" id="1.10.472.170">
    <property type="match status" value="1"/>
</dbReference>
<evidence type="ECO:0000259" key="12">
    <source>
        <dbReference type="PROSITE" id="PS51134"/>
    </source>
</evidence>
<dbReference type="SUPFAM" id="SSF57783">
    <property type="entry name" value="Zinc beta-ribbon"/>
    <property type="match status" value="1"/>
</dbReference>
<evidence type="ECO:0000256" key="4">
    <source>
        <dbReference type="ARBA" id="ARBA00023015"/>
    </source>
</evidence>
<dbReference type="SUPFAM" id="SSF47954">
    <property type="entry name" value="Cyclin-like"/>
    <property type="match status" value="2"/>
</dbReference>
<dbReference type="PROSITE" id="PS51134">
    <property type="entry name" value="ZF_TFIIB"/>
    <property type="match status" value="1"/>
</dbReference>
<dbReference type="OrthoDB" id="25790at2759"/>
<dbReference type="GO" id="GO:0016251">
    <property type="term" value="F:RNA polymerase II general transcription initiation factor activity"/>
    <property type="evidence" value="ECO:0007669"/>
    <property type="project" value="TreeGrafter"/>
</dbReference>
<dbReference type="FunFam" id="1.10.472.170:FF:000001">
    <property type="entry name" value="Transcription initiation factor IIB"/>
    <property type="match status" value="1"/>
</dbReference>
<dbReference type="GO" id="GO:0017025">
    <property type="term" value="F:TBP-class protein binding"/>
    <property type="evidence" value="ECO:0007669"/>
    <property type="project" value="InterPro"/>
</dbReference>
<organism evidence="13 14">
    <name type="scientific">Hortaea werneckii</name>
    <name type="common">Black yeast</name>
    <name type="synonym">Cladosporium werneckii</name>
    <dbReference type="NCBI Taxonomy" id="91943"/>
    <lineage>
        <taxon>Eukaryota</taxon>
        <taxon>Fungi</taxon>
        <taxon>Dikarya</taxon>
        <taxon>Ascomycota</taxon>
        <taxon>Pezizomycotina</taxon>
        <taxon>Dothideomycetes</taxon>
        <taxon>Dothideomycetidae</taxon>
        <taxon>Mycosphaerellales</taxon>
        <taxon>Teratosphaeriaceae</taxon>
        <taxon>Hortaea</taxon>
    </lineage>
</organism>
<evidence type="ECO:0000256" key="1">
    <source>
        <dbReference type="ARBA" id="ARBA00010857"/>
    </source>
</evidence>
<dbReference type="PRINTS" id="PR00685">
    <property type="entry name" value="TIFACTORIIB"/>
</dbReference>
<keyword evidence="3" id="KW-0677">Repeat</keyword>
<protein>
    <recommendedName>
        <fullName evidence="2">Transcription initiation factor IIB</fullName>
    </recommendedName>
    <alternativeName>
        <fullName evidence="6">General transcription factor TFIIB</fullName>
    </alternativeName>
</protein>
<dbReference type="InterPro" id="IPR013150">
    <property type="entry name" value="TFIIB_cyclin"/>
</dbReference>
<reference evidence="13 14" key="1">
    <citation type="journal article" date="2018" name="BMC Genomics">
        <title>Genomic evidence for intraspecific hybridization in a clonal and extremely halotolerant yeast.</title>
        <authorList>
            <person name="Gostincar C."/>
            <person name="Stajich J.E."/>
            <person name="Zupancic J."/>
            <person name="Zalar P."/>
            <person name="Gunde-Cimerman N."/>
        </authorList>
    </citation>
    <scope>NUCLEOTIDE SEQUENCE [LARGE SCALE GENOMIC DNA]</scope>
    <source>
        <strain evidence="13 14">EXF-2788</strain>
    </source>
</reference>
<keyword evidence="4" id="KW-0805">Transcription regulation</keyword>
<comment type="subunit">
    <text evidence="8">Associates with TFIID-IIA (DA complex) to form TFIID-IIA-IIB (DAB-complex) which is then recognized by polymerase II.</text>
</comment>
<feature type="domain" description="TFIIB-type" evidence="12">
    <location>
        <begin position="71"/>
        <end position="104"/>
    </location>
</feature>
<dbReference type="Pfam" id="PF08271">
    <property type="entry name" value="Zn_Ribbon_TF"/>
    <property type="match status" value="1"/>
</dbReference>
<dbReference type="GO" id="GO:0097550">
    <property type="term" value="C:transcription preinitiation complex"/>
    <property type="evidence" value="ECO:0007669"/>
    <property type="project" value="TreeGrafter"/>
</dbReference>
<dbReference type="GO" id="GO:0006355">
    <property type="term" value="P:regulation of DNA-templated transcription"/>
    <property type="evidence" value="ECO:0007669"/>
    <property type="project" value="InterPro"/>
</dbReference>
<dbReference type="InterPro" id="IPR023486">
    <property type="entry name" value="TFIIB_CS"/>
</dbReference>
<evidence type="ECO:0000256" key="7">
    <source>
        <dbReference type="ARBA" id="ARBA00056616"/>
    </source>
</evidence>
<dbReference type="PROSITE" id="PS50114">
    <property type="entry name" value="GATA_ZN_FINGER_2"/>
    <property type="match status" value="1"/>
</dbReference>
<keyword evidence="9" id="KW-0863">Zinc-finger</keyword>
<dbReference type="Pfam" id="PF00382">
    <property type="entry name" value="TFIIB"/>
    <property type="match status" value="2"/>
</dbReference>
<dbReference type="InterPro" id="IPR000812">
    <property type="entry name" value="TFIIB"/>
</dbReference>